<dbReference type="RefSeq" id="WP_012034816.1">
    <property type="nucleotide sequence ID" value="NC_009464.1"/>
</dbReference>
<dbReference type="PANTHER" id="PTHR23355:SF37">
    <property type="entry name" value="EXORIBONUCLEASE 2"/>
    <property type="match status" value="1"/>
</dbReference>
<dbReference type="PATRIC" id="fig|351160.9.peg.513"/>
<proteinExistence type="predicted"/>
<dbReference type="KEGG" id="rci:RCIX2731"/>
<sequence>MANTDDKKHRAILQRIARKAMLERGLLPEFSKKALAELDRIDAPASPTGASIRDLRDLLWCSIDNDDSLDLDQLTVAEAMPSGAVKVRVAIADVDALVRKRSEIDNHARQNTTSVYTAAEIFPMLPPKLSNDLTSLNKGSDRLAVVVEMVFAPDGTLQSSDVYRAMVRNHAKLAYNSVAAWLEGTGPAPQELVAVDGLAENIRLQDRVAQTLKANRYRQGSLELETIKAHPVFDSDRLKDLEKDESNRAKDVIAEFMIAANGVTTRYLTARKFPTLQRVVRVPKRWGRIVEIAAKMGYRLPRKPDSEALELFLASAKAADPIRFPDLSLSVIKLLGSGEYVVQRPGERPIGHFGLAVRDYNHSTAPNRRYPDLITQRLLKAAIAGSSSPYSVGELEDLARHCTEQEDDASKIERQVGKSAAALLLESRIGEQFDAVVTGVTDHGTWVRIFNPPVEGKLEHGYEGVDVGDLVRVQLIGTDVERGFIDFKRVKTGKLHGHRDHSVLETGPGTLQ</sequence>
<evidence type="ECO:0000313" key="3">
    <source>
        <dbReference type="EMBL" id="CAJ37772.1"/>
    </source>
</evidence>
<dbReference type="GeneID" id="5143004"/>
<dbReference type="Pfam" id="PF18614">
    <property type="entry name" value="RNase_II_C_S1"/>
    <property type="match status" value="1"/>
</dbReference>
<keyword evidence="4" id="KW-1185">Reference proteome</keyword>
<protein>
    <submittedName>
        <fullName evidence="3">Exoribonuclease II</fullName>
        <ecNumber evidence="3">3.1.13.1</ecNumber>
    </submittedName>
</protein>
<reference evidence="3 4" key="1">
    <citation type="journal article" date="2006" name="Science">
        <title>Genome of rice cluster I archaea -- the key methane producers in the rice rhizosphere.</title>
        <authorList>
            <person name="Erkel C."/>
            <person name="Kube M."/>
            <person name="Reinhardt R."/>
            <person name="Liesack W."/>
        </authorList>
    </citation>
    <scope>NUCLEOTIDE SEQUENCE [LARGE SCALE GENOMIC DNA]</scope>
    <source>
        <strain evidence="4">DSM 22066 / NBRC 105507 / MRE50</strain>
    </source>
</reference>
<dbReference type="AlphaFoldDB" id="Q0W1H1"/>
<gene>
    <name evidence="3" type="primary">rnb</name>
    <name evidence="3" type="ORF">RCIX2731</name>
</gene>
<dbReference type="Pfam" id="PF00773">
    <property type="entry name" value="RNB"/>
    <property type="match status" value="1"/>
</dbReference>
<dbReference type="SMART" id="SM00316">
    <property type="entry name" value="S1"/>
    <property type="match status" value="1"/>
</dbReference>
<evidence type="ECO:0000259" key="2">
    <source>
        <dbReference type="SMART" id="SM00955"/>
    </source>
</evidence>
<name>Q0W1H1_METAR</name>
<feature type="domain" description="S1 motif" evidence="1">
    <location>
        <begin position="428"/>
        <end position="490"/>
    </location>
</feature>
<dbReference type="OrthoDB" id="134933at2157"/>
<dbReference type="InterPro" id="IPR001900">
    <property type="entry name" value="RNase_II/R"/>
</dbReference>
<dbReference type="eggNOG" id="arCOG04686">
    <property type="taxonomic scope" value="Archaea"/>
</dbReference>
<dbReference type="EMBL" id="AM114193">
    <property type="protein sequence ID" value="CAJ37772.1"/>
    <property type="molecule type" value="Genomic_DNA"/>
</dbReference>
<dbReference type="InterPro" id="IPR003029">
    <property type="entry name" value="S1_domain"/>
</dbReference>
<dbReference type="GO" id="GO:0008859">
    <property type="term" value="F:exoribonuclease II activity"/>
    <property type="evidence" value="ECO:0007669"/>
    <property type="project" value="UniProtKB-EC"/>
</dbReference>
<dbReference type="InterPro" id="IPR040596">
    <property type="entry name" value="RNase_II_C_S1"/>
</dbReference>
<dbReference type="PANTHER" id="PTHR23355">
    <property type="entry name" value="RIBONUCLEASE"/>
    <property type="match status" value="1"/>
</dbReference>
<dbReference type="GO" id="GO:0003723">
    <property type="term" value="F:RNA binding"/>
    <property type="evidence" value="ECO:0007669"/>
    <property type="project" value="InterPro"/>
</dbReference>
<dbReference type="EC" id="3.1.13.1" evidence="3"/>
<dbReference type="STRING" id="351160.RCIX2731"/>
<keyword evidence="3" id="KW-0378">Hydrolase</keyword>
<dbReference type="InterPro" id="IPR050180">
    <property type="entry name" value="RNR_Ribonuclease"/>
</dbReference>
<feature type="domain" description="RNB" evidence="2">
    <location>
        <begin position="52"/>
        <end position="385"/>
    </location>
</feature>
<dbReference type="SUPFAM" id="SSF50249">
    <property type="entry name" value="Nucleic acid-binding proteins"/>
    <property type="match status" value="2"/>
</dbReference>
<dbReference type="Proteomes" id="UP000000663">
    <property type="component" value="Chromosome"/>
</dbReference>
<dbReference type="GO" id="GO:0006402">
    <property type="term" value="P:mRNA catabolic process"/>
    <property type="evidence" value="ECO:0007669"/>
    <property type="project" value="TreeGrafter"/>
</dbReference>
<dbReference type="InterPro" id="IPR012340">
    <property type="entry name" value="NA-bd_OB-fold"/>
</dbReference>
<dbReference type="GO" id="GO:0005829">
    <property type="term" value="C:cytosol"/>
    <property type="evidence" value="ECO:0007669"/>
    <property type="project" value="TreeGrafter"/>
</dbReference>
<organism evidence="3 4">
    <name type="scientific">Methanocella arvoryzae (strain DSM 22066 / NBRC 105507 / MRE50)</name>
    <dbReference type="NCBI Taxonomy" id="351160"/>
    <lineage>
        <taxon>Archaea</taxon>
        <taxon>Methanobacteriati</taxon>
        <taxon>Methanobacteriota</taxon>
        <taxon>Stenosarchaea group</taxon>
        <taxon>Methanomicrobia</taxon>
        <taxon>Methanocellales</taxon>
        <taxon>Methanocellaceae</taxon>
        <taxon>Methanocella</taxon>
    </lineage>
</organism>
<accession>Q0W1H1</accession>
<evidence type="ECO:0000313" key="4">
    <source>
        <dbReference type="Proteomes" id="UP000000663"/>
    </source>
</evidence>
<dbReference type="SMART" id="SM00955">
    <property type="entry name" value="RNB"/>
    <property type="match status" value="1"/>
</dbReference>
<evidence type="ECO:0000259" key="1">
    <source>
        <dbReference type="SMART" id="SM00316"/>
    </source>
</evidence>